<organism evidence="2 3">
    <name type="scientific">Candidatus Avoscillospira avicola</name>
    <dbReference type="NCBI Taxonomy" id="2840706"/>
    <lineage>
        <taxon>Bacteria</taxon>
        <taxon>Bacillati</taxon>
        <taxon>Bacillota</taxon>
        <taxon>Clostridia</taxon>
        <taxon>Eubacteriales</taxon>
        <taxon>Oscillospiraceae</taxon>
        <taxon>Oscillospiraceae incertae sedis</taxon>
        <taxon>Candidatus Avoscillospira</taxon>
    </lineage>
</organism>
<feature type="coiled-coil region" evidence="1">
    <location>
        <begin position="206"/>
        <end position="233"/>
    </location>
</feature>
<dbReference type="Proteomes" id="UP000824239">
    <property type="component" value="Unassembled WGS sequence"/>
</dbReference>
<proteinExistence type="predicted"/>
<dbReference type="AlphaFoldDB" id="A0A9D1IXC4"/>
<name>A0A9D1IXC4_9FIRM</name>
<feature type="coiled-coil region" evidence="1">
    <location>
        <begin position="275"/>
        <end position="309"/>
    </location>
</feature>
<dbReference type="Gene3D" id="1.10.287.1490">
    <property type="match status" value="1"/>
</dbReference>
<protein>
    <submittedName>
        <fullName evidence="2">Uncharacterized protein</fullName>
    </submittedName>
</protein>
<evidence type="ECO:0000313" key="2">
    <source>
        <dbReference type="EMBL" id="HIR51426.1"/>
    </source>
</evidence>
<sequence length="319" mass="36275">MAESEDLRRLRAQMERKRQLEAQVREMRTQRENLTRRVQELQRQMQMEQADVDRLEGHSLAAFFYGVIGKMDEKLTKERREAYAARVKYDAAARELSDLEAALRDREDELRTLSGCEARYAQALHARGEALKAAGGAVGAEILKLEERLAALESQRRELREAVFAGEQARNTADAILSSLNSAEGWATWDLVGGGLISDLAKHGHLDDAQQMVEQLQVQLRRFKTELADVTIQADLQISIDGFLRFADYFFDGLFADWMVLDRIGQSQSQTQETRNQIQLVLDRLEALLRAADREQQETKARLDQVITESAGERLGLPE</sequence>
<feature type="coiled-coil region" evidence="1">
    <location>
        <begin position="7"/>
        <end position="58"/>
    </location>
</feature>
<accession>A0A9D1IXC4</accession>
<dbReference type="EMBL" id="DVHE01000072">
    <property type="protein sequence ID" value="HIR51426.1"/>
    <property type="molecule type" value="Genomic_DNA"/>
</dbReference>
<evidence type="ECO:0000256" key="1">
    <source>
        <dbReference type="SAM" id="Coils"/>
    </source>
</evidence>
<comment type="caution">
    <text evidence="2">The sequence shown here is derived from an EMBL/GenBank/DDBJ whole genome shotgun (WGS) entry which is preliminary data.</text>
</comment>
<reference evidence="2" key="1">
    <citation type="submission" date="2020-10" db="EMBL/GenBank/DDBJ databases">
        <authorList>
            <person name="Gilroy R."/>
        </authorList>
    </citation>
    <scope>NUCLEOTIDE SEQUENCE</scope>
    <source>
        <strain evidence="2">ChiBcec15-4380</strain>
    </source>
</reference>
<reference evidence="2" key="2">
    <citation type="journal article" date="2021" name="PeerJ">
        <title>Extensive microbial diversity within the chicken gut microbiome revealed by metagenomics and culture.</title>
        <authorList>
            <person name="Gilroy R."/>
            <person name="Ravi A."/>
            <person name="Getino M."/>
            <person name="Pursley I."/>
            <person name="Horton D.L."/>
            <person name="Alikhan N.F."/>
            <person name="Baker D."/>
            <person name="Gharbi K."/>
            <person name="Hall N."/>
            <person name="Watson M."/>
            <person name="Adriaenssens E.M."/>
            <person name="Foster-Nyarko E."/>
            <person name="Jarju S."/>
            <person name="Secka A."/>
            <person name="Antonio M."/>
            <person name="Oren A."/>
            <person name="Chaudhuri R.R."/>
            <person name="La Ragione R."/>
            <person name="Hildebrand F."/>
            <person name="Pallen M.J."/>
        </authorList>
    </citation>
    <scope>NUCLEOTIDE SEQUENCE</scope>
    <source>
        <strain evidence="2">ChiBcec15-4380</strain>
    </source>
</reference>
<evidence type="ECO:0000313" key="3">
    <source>
        <dbReference type="Proteomes" id="UP000824239"/>
    </source>
</evidence>
<keyword evidence="1" id="KW-0175">Coiled coil</keyword>
<gene>
    <name evidence="2" type="ORF">IAA53_09190</name>
</gene>